<evidence type="ECO:0000256" key="1">
    <source>
        <dbReference type="SAM" id="MobiDB-lite"/>
    </source>
</evidence>
<dbReference type="AlphaFoldDB" id="B0XF56"/>
<evidence type="ECO:0000313" key="3">
    <source>
        <dbReference type="EnsemblMetazoa" id="CPIJ018112-PA"/>
    </source>
</evidence>
<gene>
    <name evidence="3" type="primary">6051924</name>
    <name evidence="2" type="ORF">CpipJ_CPIJ018112</name>
</gene>
<feature type="region of interest" description="Disordered" evidence="1">
    <location>
        <begin position="19"/>
        <end position="39"/>
    </location>
</feature>
<organism>
    <name type="scientific">Culex quinquefasciatus</name>
    <name type="common">Southern house mosquito</name>
    <name type="synonym">Culex pungens</name>
    <dbReference type="NCBI Taxonomy" id="7176"/>
    <lineage>
        <taxon>Eukaryota</taxon>
        <taxon>Metazoa</taxon>
        <taxon>Ecdysozoa</taxon>
        <taxon>Arthropoda</taxon>
        <taxon>Hexapoda</taxon>
        <taxon>Insecta</taxon>
        <taxon>Pterygota</taxon>
        <taxon>Neoptera</taxon>
        <taxon>Endopterygota</taxon>
        <taxon>Diptera</taxon>
        <taxon>Nematocera</taxon>
        <taxon>Culicoidea</taxon>
        <taxon>Culicidae</taxon>
        <taxon>Culicinae</taxon>
        <taxon>Culicini</taxon>
        <taxon>Culex</taxon>
        <taxon>Culex</taxon>
    </lineage>
</organism>
<protein>
    <submittedName>
        <fullName evidence="2 3">Uncharacterized protein</fullName>
    </submittedName>
</protein>
<dbReference type="EMBL" id="DS232898">
    <property type="protein sequence ID" value="EDS26469.1"/>
    <property type="molecule type" value="Genomic_DNA"/>
</dbReference>
<dbReference type="STRING" id="7176.B0XF56"/>
<evidence type="ECO:0000313" key="2">
    <source>
        <dbReference type="EMBL" id="EDS26469.1"/>
    </source>
</evidence>
<sequence>MLVISPSITTARSKPAWISPNKPHYHDHRPSSRTSTTTTAKLTDWYPRSVAPTRSTSAASTSSRLPCRCSSSHEATVTLLCWTIAERIKPTLLIKQMDHAMLKLQLDAEDLYEALYHIVNVITTTDKINAPCEGHHADEATVAVAVEFRASDVHVQNGTDLQHDVLRNGPTAPRKARLLVWTVSILVKTITTFKAAHNTKVWDFSMSPAALVDMDNVVRHGPLVGPNTGDQTVLSACRGQQYGKNRTAKDFSLSEKLNNHYGSRILQNFPKQPECCRKVAGTGFGSKEMSYRQDRWSGTRQHARPLWIAMRSEHVKPPAACPVTRS</sequence>
<dbReference type="Proteomes" id="UP000002320">
    <property type="component" value="Unassembled WGS sequence"/>
</dbReference>
<dbReference type="InParanoid" id="B0XF56"/>
<dbReference type="KEGG" id="cqu:CpipJ_CPIJ018112"/>
<name>B0XF56_CULQU</name>
<dbReference type="HOGENOM" id="CLU_853249_0_0_1"/>
<reference evidence="3" key="2">
    <citation type="submission" date="2021-02" db="UniProtKB">
        <authorList>
            <consortium name="EnsemblMetazoa"/>
        </authorList>
    </citation>
    <scope>IDENTIFICATION</scope>
    <source>
        <strain evidence="3">JHB</strain>
    </source>
</reference>
<evidence type="ECO:0000313" key="4">
    <source>
        <dbReference type="Proteomes" id="UP000002320"/>
    </source>
</evidence>
<dbReference type="VEuPathDB" id="VectorBase:CPIJ018112"/>
<proteinExistence type="predicted"/>
<reference evidence="2" key="1">
    <citation type="submission" date="2007-03" db="EMBL/GenBank/DDBJ databases">
        <title>Annotation of Culex pipiens quinquefasciatus.</title>
        <authorList>
            <consortium name="The Broad Institute Genome Sequencing Platform"/>
            <person name="Atkinson P.W."/>
            <person name="Hemingway J."/>
            <person name="Christensen B.M."/>
            <person name="Higgs S."/>
            <person name="Kodira C."/>
            <person name="Hannick L."/>
            <person name="Megy K."/>
            <person name="O'Leary S."/>
            <person name="Pearson M."/>
            <person name="Haas B.J."/>
            <person name="Mauceli E."/>
            <person name="Wortman J.R."/>
            <person name="Lee N.H."/>
            <person name="Guigo R."/>
            <person name="Stanke M."/>
            <person name="Alvarado L."/>
            <person name="Amedeo P."/>
            <person name="Antoine C.H."/>
            <person name="Arensburger P."/>
            <person name="Bidwell S.L."/>
            <person name="Crawford M."/>
            <person name="Camaro F."/>
            <person name="Devon K."/>
            <person name="Engels R."/>
            <person name="Hammond M."/>
            <person name="Howarth C."/>
            <person name="Koehrsen M."/>
            <person name="Lawson D."/>
            <person name="Montgomery P."/>
            <person name="Nene V."/>
            <person name="Nusbaum C."/>
            <person name="Puiu D."/>
            <person name="Romero-Severson J."/>
            <person name="Severson D.W."/>
            <person name="Shumway M."/>
            <person name="Sisk P."/>
            <person name="Stolte C."/>
            <person name="Zeng Q."/>
            <person name="Eisenstadt E."/>
            <person name="Fraser-Liggett C."/>
            <person name="Strausberg R."/>
            <person name="Galagan J."/>
            <person name="Birren B."/>
            <person name="Collins F.H."/>
        </authorList>
    </citation>
    <scope>NUCLEOTIDE SEQUENCE [LARGE SCALE GENOMIC DNA]</scope>
    <source>
        <strain evidence="2">JHB</strain>
    </source>
</reference>
<dbReference type="EnsemblMetazoa" id="CPIJ018112-RA">
    <property type="protein sequence ID" value="CPIJ018112-PA"/>
    <property type="gene ID" value="CPIJ018112"/>
</dbReference>
<keyword evidence="4" id="KW-1185">Reference proteome</keyword>
<accession>B0XF56</accession>